<evidence type="ECO:0000256" key="4">
    <source>
        <dbReference type="ARBA" id="ARBA00023163"/>
    </source>
</evidence>
<name>A0ABW0ZT00_9ACTN</name>
<dbReference type="Pfam" id="PF13191">
    <property type="entry name" value="AAA_16"/>
    <property type="match status" value="1"/>
</dbReference>
<dbReference type="RefSeq" id="WP_378281262.1">
    <property type="nucleotide sequence ID" value="NZ_JBHSON010000009.1"/>
</dbReference>
<dbReference type="InterPro" id="IPR001867">
    <property type="entry name" value="OmpR/PhoB-type_DNA-bd"/>
</dbReference>
<dbReference type="InterPro" id="IPR027417">
    <property type="entry name" value="P-loop_NTPase"/>
</dbReference>
<dbReference type="PROSITE" id="PS51755">
    <property type="entry name" value="OMPR_PHOB"/>
    <property type="match status" value="1"/>
</dbReference>
<dbReference type="CDD" id="cd15831">
    <property type="entry name" value="BTAD"/>
    <property type="match status" value="1"/>
</dbReference>
<gene>
    <name evidence="7" type="ORF">ACFPZN_08470</name>
</gene>
<dbReference type="InterPro" id="IPR019734">
    <property type="entry name" value="TPR_rpt"/>
</dbReference>
<dbReference type="SMART" id="SM00028">
    <property type="entry name" value="TPR"/>
    <property type="match status" value="5"/>
</dbReference>
<dbReference type="SUPFAM" id="SSF52540">
    <property type="entry name" value="P-loop containing nucleoside triphosphate hydrolases"/>
    <property type="match status" value="1"/>
</dbReference>
<accession>A0ABW0ZT00</accession>
<dbReference type="InterPro" id="IPR005158">
    <property type="entry name" value="BTAD"/>
</dbReference>
<dbReference type="SUPFAM" id="SSF46894">
    <property type="entry name" value="C-terminal effector domain of the bipartite response regulators"/>
    <property type="match status" value="1"/>
</dbReference>
<dbReference type="Pfam" id="PF00486">
    <property type="entry name" value="Trans_reg_C"/>
    <property type="match status" value="1"/>
</dbReference>
<evidence type="ECO:0000256" key="2">
    <source>
        <dbReference type="ARBA" id="ARBA00023015"/>
    </source>
</evidence>
<dbReference type="EMBL" id="JBHSON010000009">
    <property type="protein sequence ID" value="MFC5745637.1"/>
    <property type="molecule type" value="Genomic_DNA"/>
</dbReference>
<dbReference type="Pfam" id="PF03704">
    <property type="entry name" value="BTAD"/>
    <property type="match status" value="1"/>
</dbReference>
<dbReference type="SUPFAM" id="SSF48452">
    <property type="entry name" value="TPR-like"/>
    <property type="match status" value="2"/>
</dbReference>
<evidence type="ECO:0000313" key="7">
    <source>
        <dbReference type="EMBL" id="MFC5745637.1"/>
    </source>
</evidence>
<keyword evidence="2" id="KW-0805">Transcription regulation</keyword>
<keyword evidence="3 5" id="KW-0238">DNA-binding</keyword>
<evidence type="ECO:0000256" key="1">
    <source>
        <dbReference type="ARBA" id="ARBA00005820"/>
    </source>
</evidence>
<sequence>MEFGILGPLLVRDGDGTAVPIASPRLRSLLAALLLRSGHTVTGEALANLIWDGAPPPSFRTTMHSYVARLRRTLGPELGARIVTASPGYRIELEPGELDLSRFVALHADGLSAARAGDWTRAATVLAAATDLWRGPALADVGATALRDEEHRLEEMRLQVHELKLEAAFHLGHHAEIIDEARRLVAEHPTRENLWARLILTLYRSGRRAAALATYRQVREILKEELGVEPGAELNELHQRILAGDPGLAPAGGARTVPFQLPPDSGDLVGRESTLSTLAEKLDPRREPGPRTAVVSGPGGIGKTTVAVRLAHHLSHRFPDGVLFADMHGSGSSPSDPAETLAMFLKALGITDLALQQSFEERVSLFRTMTADRRLLIVLDNVRDASQIRPLLPSGGRCRTIVTSRNTLADLVGAHFVELGALPDAAARALLGAIAGADRMRDGDGSLDRLVAACGGFPLAVRIVGSRLAVRPDWSLGHLADRLSDRTRRLDELEVGDLSVRASLGLSHAQLAPEEAAAFRLLAIPHMSTIDKEIAARALDIPILEADRLLEALLDVHLLESQGPGSYGYHDLVRAFAHGLTHELDSPAERLAAITETVRLMTDRLARLVPQPWPGAVVPEIVQNGQAASAAFESVRQNLLSCVEQVEGCHTLPCTLLTELVGLLFRPLFMGGYFDDLLMCGRMLLAKARREGDLGGEALGRLTVGWVNVHRGELDEADPLLREAMRMAHGLNDPYIIAAAQTALGLSYGQRGDSAAAIECLEEAAQVFSEHGLPGQQAMAYNYLGKHLLGAGRVSEAVQRLKQGQELAVKIGDVDVAAMALYTLGAALQSTDPGQAVHYGEQALAIMQNRGRHSEAIALTHLGQALLAAGRADEGRARLKRAAEIFTDMGDLRRATESQHIADTP</sequence>
<organism evidence="7 8">
    <name type="scientific">Actinomadura rugatobispora</name>
    <dbReference type="NCBI Taxonomy" id="1994"/>
    <lineage>
        <taxon>Bacteria</taxon>
        <taxon>Bacillati</taxon>
        <taxon>Actinomycetota</taxon>
        <taxon>Actinomycetes</taxon>
        <taxon>Streptosporangiales</taxon>
        <taxon>Thermomonosporaceae</taxon>
        <taxon>Actinomadura</taxon>
    </lineage>
</organism>
<keyword evidence="4" id="KW-0804">Transcription</keyword>
<protein>
    <submittedName>
        <fullName evidence="7">BTAD domain-containing putative transcriptional regulator</fullName>
    </submittedName>
</protein>
<dbReference type="InterPro" id="IPR036388">
    <property type="entry name" value="WH-like_DNA-bd_sf"/>
</dbReference>
<comment type="similarity">
    <text evidence="1">Belongs to the AfsR/DnrI/RedD regulatory family.</text>
</comment>
<feature type="DNA-binding region" description="OmpR/PhoB-type" evidence="5">
    <location>
        <begin position="1"/>
        <end position="93"/>
    </location>
</feature>
<evidence type="ECO:0000259" key="6">
    <source>
        <dbReference type="PROSITE" id="PS51755"/>
    </source>
</evidence>
<evidence type="ECO:0000256" key="3">
    <source>
        <dbReference type="ARBA" id="ARBA00023125"/>
    </source>
</evidence>
<dbReference type="PRINTS" id="PR00364">
    <property type="entry name" value="DISEASERSIST"/>
</dbReference>
<comment type="caution">
    <text evidence="7">The sequence shown here is derived from an EMBL/GenBank/DDBJ whole genome shotgun (WGS) entry which is preliminary data.</text>
</comment>
<dbReference type="Gene3D" id="1.10.10.10">
    <property type="entry name" value="Winged helix-like DNA-binding domain superfamily/Winged helix DNA-binding domain"/>
    <property type="match status" value="1"/>
</dbReference>
<dbReference type="InterPro" id="IPR041664">
    <property type="entry name" value="AAA_16"/>
</dbReference>
<dbReference type="PANTHER" id="PTHR35807:SF1">
    <property type="entry name" value="TRANSCRIPTIONAL REGULATOR REDD"/>
    <property type="match status" value="1"/>
</dbReference>
<keyword evidence="8" id="KW-1185">Reference proteome</keyword>
<dbReference type="Gene3D" id="3.40.50.300">
    <property type="entry name" value="P-loop containing nucleotide triphosphate hydrolases"/>
    <property type="match status" value="1"/>
</dbReference>
<dbReference type="PANTHER" id="PTHR35807">
    <property type="entry name" value="TRANSCRIPTIONAL REGULATOR REDD-RELATED"/>
    <property type="match status" value="1"/>
</dbReference>
<dbReference type="InterPro" id="IPR011990">
    <property type="entry name" value="TPR-like_helical_dom_sf"/>
</dbReference>
<evidence type="ECO:0000256" key="5">
    <source>
        <dbReference type="PROSITE-ProRule" id="PRU01091"/>
    </source>
</evidence>
<dbReference type="Proteomes" id="UP001596074">
    <property type="component" value="Unassembled WGS sequence"/>
</dbReference>
<dbReference type="Gene3D" id="1.25.40.10">
    <property type="entry name" value="Tetratricopeptide repeat domain"/>
    <property type="match status" value="2"/>
</dbReference>
<evidence type="ECO:0000313" key="8">
    <source>
        <dbReference type="Proteomes" id="UP001596074"/>
    </source>
</evidence>
<dbReference type="InterPro" id="IPR051677">
    <property type="entry name" value="AfsR-DnrI-RedD_regulator"/>
</dbReference>
<dbReference type="SMART" id="SM00862">
    <property type="entry name" value="Trans_reg_C"/>
    <property type="match status" value="1"/>
</dbReference>
<feature type="domain" description="OmpR/PhoB-type" evidence="6">
    <location>
        <begin position="1"/>
        <end position="93"/>
    </location>
</feature>
<reference evidence="8" key="1">
    <citation type="journal article" date="2019" name="Int. J. Syst. Evol. Microbiol.">
        <title>The Global Catalogue of Microorganisms (GCM) 10K type strain sequencing project: providing services to taxonomists for standard genome sequencing and annotation.</title>
        <authorList>
            <consortium name="The Broad Institute Genomics Platform"/>
            <consortium name="The Broad Institute Genome Sequencing Center for Infectious Disease"/>
            <person name="Wu L."/>
            <person name="Ma J."/>
        </authorList>
    </citation>
    <scope>NUCLEOTIDE SEQUENCE [LARGE SCALE GENOMIC DNA]</scope>
    <source>
        <strain evidence="8">KCTC 42087</strain>
    </source>
</reference>
<proteinExistence type="inferred from homology"/>
<dbReference type="SMART" id="SM01043">
    <property type="entry name" value="BTAD"/>
    <property type="match status" value="1"/>
</dbReference>
<dbReference type="InterPro" id="IPR016032">
    <property type="entry name" value="Sig_transdc_resp-reg_C-effctor"/>
</dbReference>